<dbReference type="InterPro" id="IPR003785">
    <property type="entry name" value="Creatininase/forma_Hydrolase"/>
</dbReference>
<evidence type="ECO:0000256" key="1">
    <source>
        <dbReference type="ARBA" id="ARBA00001947"/>
    </source>
</evidence>
<dbReference type="KEGG" id="halu:HUG12_18140"/>
<dbReference type="OrthoDB" id="46121at2157"/>
<reference evidence="5 6" key="1">
    <citation type="submission" date="2020-06" db="EMBL/GenBank/DDBJ databases">
        <title>NJ-3-1, isolated from saline soil.</title>
        <authorList>
            <person name="Cui H.L."/>
            <person name="Shi X."/>
        </authorList>
    </citation>
    <scope>NUCLEOTIDE SEQUENCE [LARGE SCALE GENOMIC DNA]</scope>
    <source>
        <strain evidence="5 6">NJ-3-1</strain>
    </source>
</reference>
<evidence type="ECO:0000256" key="3">
    <source>
        <dbReference type="ARBA" id="ARBA00022801"/>
    </source>
</evidence>
<accession>A0A7D5QIF3</accession>
<dbReference type="Gene3D" id="3.40.50.10310">
    <property type="entry name" value="Creatininase"/>
    <property type="match status" value="1"/>
</dbReference>
<dbReference type="InterPro" id="IPR024087">
    <property type="entry name" value="Creatininase-like_sf"/>
</dbReference>
<dbReference type="GO" id="GO:0009231">
    <property type="term" value="P:riboflavin biosynthetic process"/>
    <property type="evidence" value="ECO:0007669"/>
    <property type="project" value="TreeGrafter"/>
</dbReference>
<dbReference type="GO" id="GO:0016811">
    <property type="term" value="F:hydrolase activity, acting on carbon-nitrogen (but not peptide) bonds, in linear amides"/>
    <property type="evidence" value="ECO:0007669"/>
    <property type="project" value="TreeGrafter"/>
</dbReference>
<keyword evidence="6" id="KW-1185">Reference proteome</keyword>
<dbReference type="PANTHER" id="PTHR35005:SF1">
    <property type="entry name" value="2-AMINO-5-FORMYLAMINO-6-RIBOSYLAMINOPYRIMIDIN-4(3H)-ONE 5'-MONOPHOSPHATE DEFORMYLASE"/>
    <property type="match status" value="1"/>
</dbReference>
<evidence type="ECO:0000256" key="4">
    <source>
        <dbReference type="ARBA" id="ARBA00022833"/>
    </source>
</evidence>
<comment type="cofactor">
    <cofactor evidence="1">
        <name>Zn(2+)</name>
        <dbReference type="ChEBI" id="CHEBI:29105"/>
    </cofactor>
</comment>
<sequence>MKLTEATWTDVREAAPDAALLPVGSTEQHGPHAPLGTDTLNAIAVAEAAADLAGEGVAVAPPVHVGVAEEHRAFDGTLWVSPDTFRAYVRETVESLAHHGVDRVVLVNGHGGNVEALAEVARRVSRDAGTTAYVVAFTWFEAVGEHSSEMGHGGKLETALLRRVAPNLVREDRVAEARAGGSDRWGEWVRGVNLAHDSDEFTGNGVVGDPGAGDDELGGELLDRAGDALAEVLAAVRER</sequence>
<protein>
    <submittedName>
        <fullName evidence="5">Creatininase family protein</fullName>
    </submittedName>
</protein>
<evidence type="ECO:0000313" key="5">
    <source>
        <dbReference type="EMBL" id="QLG63543.1"/>
    </source>
</evidence>
<dbReference type="GeneID" id="56039421"/>
<proteinExistence type="predicted"/>
<dbReference type="SUPFAM" id="SSF102215">
    <property type="entry name" value="Creatininase"/>
    <property type="match status" value="1"/>
</dbReference>
<dbReference type="PANTHER" id="PTHR35005">
    <property type="entry name" value="3-DEHYDRO-SCYLLO-INOSOSE HYDROLASE"/>
    <property type="match status" value="1"/>
</dbReference>
<organism evidence="5 6">
    <name type="scientific">Halorarum salinum</name>
    <dbReference type="NCBI Taxonomy" id="2743089"/>
    <lineage>
        <taxon>Archaea</taxon>
        <taxon>Methanobacteriati</taxon>
        <taxon>Methanobacteriota</taxon>
        <taxon>Stenosarchaea group</taxon>
        <taxon>Halobacteria</taxon>
        <taxon>Halobacteriales</taxon>
        <taxon>Haloferacaceae</taxon>
        <taxon>Halorarum</taxon>
    </lineage>
</organism>
<dbReference type="GO" id="GO:0046872">
    <property type="term" value="F:metal ion binding"/>
    <property type="evidence" value="ECO:0007669"/>
    <property type="project" value="UniProtKB-KW"/>
</dbReference>
<keyword evidence="2" id="KW-0479">Metal-binding</keyword>
<dbReference type="Pfam" id="PF02633">
    <property type="entry name" value="Creatininase"/>
    <property type="match status" value="1"/>
</dbReference>
<evidence type="ECO:0000313" key="6">
    <source>
        <dbReference type="Proteomes" id="UP000509626"/>
    </source>
</evidence>
<keyword evidence="3" id="KW-0378">Hydrolase</keyword>
<keyword evidence="4" id="KW-0862">Zinc</keyword>
<gene>
    <name evidence="5" type="ORF">HUG12_18140</name>
</gene>
<dbReference type="AlphaFoldDB" id="A0A7D5QIF3"/>
<name>A0A7D5QIF3_9EURY</name>
<dbReference type="EMBL" id="CP058579">
    <property type="protein sequence ID" value="QLG63543.1"/>
    <property type="molecule type" value="Genomic_DNA"/>
</dbReference>
<evidence type="ECO:0000256" key="2">
    <source>
        <dbReference type="ARBA" id="ARBA00022723"/>
    </source>
</evidence>
<dbReference type="Proteomes" id="UP000509626">
    <property type="component" value="Chromosome"/>
</dbReference>
<dbReference type="RefSeq" id="WP_179270127.1">
    <property type="nucleotide sequence ID" value="NZ_CP058579.1"/>
</dbReference>